<evidence type="ECO:0008006" key="3">
    <source>
        <dbReference type="Google" id="ProtNLM"/>
    </source>
</evidence>
<dbReference type="EMBL" id="KZ613843">
    <property type="protein sequence ID" value="PMD57872.1"/>
    <property type="molecule type" value="Genomic_DNA"/>
</dbReference>
<evidence type="ECO:0000313" key="1">
    <source>
        <dbReference type="EMBL" id="PMD57872.1"/>
    </source>
</evidence>
<dbReference type="AlphaFoldDB" id="A0A2J6T4C9"/>
<organism evidence="1 2">
    <name type="scientific">Hyaloscypha bicolor E</name>
    <dbReference type="NCBI Taxonomy" id="1095630"/>
    <lineage>
        <taxon>Eukaryota</taxon>
        <taxon>Fungi</taxon>
        <taxon>Dikarya</taxon>
        <taxon>Ascomycota</taxon>
        <taxon>Pezizomycotina</taxon>
        <taxon>Leotiomycetes</taxon>
        <taxon>Helotiales</taxon>
        <taxon>Hyaloscyphaceae</taxon>
        <taxon>Hyaloscypha</taxon>
        <taxon>Hyaloscypha bicolor</taxon>
    </lineage>
</organism>
<dbReference type="STRING" id="1095630.A0A2J6T4C9"/>
<keyword evidence="2" id="KW-1185">Reference proteome</keyword>
<dbReference type="OrthoDB" id="9991913at2759"/>
<dbReference type="GeneID" id="36580961"/>
<dbReference type="RefSeq" id="XP_024734776.1">
    <property type="nucleotide sequence ID" value="XM_024872881.1"/>
</dbReference>
<reference evidence="1 2" key="1">
    <citation type="submission" date="2016-04" db="EMBL/GenBank/DDBJ databases">
        <title>A degradative enzymes factory behind the ericoid mycorrhizal symbiosis.</title>
        <authorList>
            <consortium name="DOE Joint Genome Institute"/>
            <person name="Martino E."/>
            <person name="Morin E."/>
            <person name="Grelet G."/>
            <person name="Kuo A."/>
            <person name="Kohler A."/>
            <person name="Daghino S."/>
            <person name="Barry K."/>
            <person name="Choi C."/>
            <person name="Cichocki N."/>
            <person name="Clum A."/>
            <person name="Copeland A."/>
            <person name="Hainaut M."/>
            <person name="Haridas S."/>
            <person name="Labutti K."/>
            <person name="Lindquist E."/>
            <person name="Lipzen A."/>
            <person name="Khouja H.-R."/>
            <person name="Murat C."/>
            <person name="Ohm R."/>
            <person name="Olson A."/>
            <person name="Spatafora J."/>
            <person name="Veneault-Fourrey C."/>
            <person name="Henrissat B."/>
            <person name="Grigoriev I."/>
            <person name="Martin F."/>
            <person name="Perotto S."/>
        </authorList>
    </citation>
    <scope>NUCLEOTIDE SEQUENCE [LARGE SCALE GENOMIC DNA]</scope>
    <source>
        <strain evidence="1 2">E</strain>
    </source>
</reference>
<name>A0A2J6T4C9_9HELO</name>
<gene>
    <name evidence="1" type="ORF">K444DRAFT_471261</name>
</gene>
<accession>A0A2J6T4C9</accession>
<evidence type="ECO:0000313" key="2">
    <source>
        <dbReference type="Proteomes" id="UP000235371"/>
    </source>
</evidence>
<feature type="non-terminal residue" evidence="1">
    <location>
        <position position="1"/>
    </location>
</feature>
<sequence length="61" mass="7027">GLDVYEDEPKTHDGLLRNQKVMLLPHMGTWTTENQYQMELCAISNIREAIEKGKLLSPIQE</sequence>
<dbReference type="Gene3D" id="3.40.50.720">
    <property type="entry name" value="NAD(P)-binding Rossmann-like Domain"/>
    <property type="match status" value="2"/>
</dbReference>
<protein>
    <recommendedName>
        <fullName evidence="3">D-isomer specific 2-hydroxyacid dehydrogenase NAD-binding domain-containing protein</fullName>
    </recommendedName>
</protein>
<dbReference type="InParanoid" id="A0A2J6T4C9"/>
<proteinExistence type="predicted"/>
<dbReference type="Proteomes" id="UP000235371">
    <property type="component" value="Unassembled WGS sequence"/>
</dbReference>
<feature type="non-terminal residue" evidence="1">
    <location>
        <position position="61"/>
    </location>
</feature>